<keyword evidence="2" id="KW-0964">Secreted</keyword>
<evidence type="ECO:0000259" key="4">
    <source>
        <dbReference type="PROSITE" id="PS50871"/>
    </source>
</evidence>
<dbReference type="InterPro" id="IPR050392">
    <property type="entry name" value="Collagen/C1q_domain"/>
</dbReference>
<name>A0A9D4I5W0_DREPO</name>
<keyword evidence="6" id="KW-1185">Reference proteome</keyword>
<dbReference type="PRINTS" id="PR00007">
    <property type="entry name" value="COMPLEMNTC1Q"/>
</dbReference>
<dbReference type="GO" id="GO:0005576">
    <property type="term" value="C:extracellular region"/>
    <property type="evidence" value="ECO:0007669"/>
    <property type="project" value="UniProtKB-SubCell"/>
</dbReference>
<reference evidence="5" key="1">
    <citation type="journal article" date="2019" name="bioRxiv">
        <title>The Genome of the Zebra Mussel, Dreissena polymorpha: A Resource for Invasive Species Research.</title>
        <authorList>
            <person name="McCartney M.A."/>
            <person name="Auch B."/>
            <person name="Kono T."/>
            <person name="Mallez S."/>
            <person name="Zhang Y."/>
            <person name="Obille A."/>
            <person name="Becker A."/>
            <person name="Abrahante J.E."/>
            <person name="Garbe J."/>
            <person name="Badalamenti J.P."/>
            <person name="Herman A."/>
            <person name="Mangelson H."/>
            <person name="Liachko I."/>
            <person name="Sullivan S."/>
            <person name="Sone E.D."/>
            <person name="Koren S."/>
            <person name="Silverstein K.A.T."/>
            <person name="Beckman K.B."/>
            <person name="Gohl D.M."/>
        </authorList>
    </citation>
    <scope>NUCLEOTIDE SEQUENCE</scope>
    <source>
        <strain evidence="5">Duluth1</strain>
        <tissue evidence="5">Whole animal</tissue>
    </source>
</reference>
<dbReference type="SUPFAM" id="SSF49842">
    <property type="entry name" value="TNF-like"/>
    <property type="match status" value="1"/>
</dbReference>
<dbReference type="OrthoDB" id="6154955at2759"/>
<dbReference type="Gene3D" id="2.60.120.40">
    <property type="match status" value="1"/>
</dbReference>
<keyword evidence="3" id="KW-0732">Signal</keyword>
<organism evidence="5 6">
    <name type="scientific">Dreissena polymorpha</name>
    <name type="common">Zebra mussel</name>
    <name type="synonym">Mytilus polymorpha</name>
    <dbReference type="NCBI Taxonomy" id="45954"/>
    <lineage>
        <taxon>Eukaryota</taxon>
        <taxon>Metazoa</taxon>
        <taxon>Spiralia</taxon>
        <taxon>Lophotrochozoa</taxon>
        <taxon>Mollusca</taxon>
        <taxon>Bivalvia</taxon>
        <taxon>Autobranchia</taxon>
        <taxon>Heteroconchia</taxon>
        <taxon>Euheterodonta</taxon>
        <taxon>Imparidentia</taxon>
        <taxon>Neoheterodontei</taxon>
        <taxon>Myida</taxon>
        <taxon>Dreissenoidea</taxon>
        <taxon>Dreissenidae</taxon>
        <taxon>Dreissena</taxon>
    </lineage>
</organism>
<evidence type="ECO:0000256" key="1">
    <source>
        <dbReference type="ARBA" id="ARBA00004613"/>
    </source>
</evidence>
<evidence type="ECO:0000313" key="6">
    <source>
        <dbReference type="Proteomes" id="UP000828390"/>
    </source>
</evidence>
<dbReference type="AlphaFoldDB" id="A0A9D4I5W0"/>
<reference evidence="5" key="2">
    <citation type="submission" date="2020-11" db="EMBL/GenBank/DDBJ databases">
        <authorList>
            <person name="McCartney M.A."/>
            <person name="Auch B."/>
            <person name="Kono T."/>
            <person name="Mallez S."/>
            <person name="Becker A."/>
            <person name="Gohl D.M."/>
            <person name="Silverstein K.A.T."/>
            <person name="Koren S."/>
            <person name="Bechman K.B."/>
            <person name="Herman A."/>
            <person name="Abrahante J.E."/>
            <person name="Garbe J."/>
        </authorList>
    </citation>
    <scope>NUCLEOTIDE SEQUENCE</scope>
    <source>
        <strain evidence="5">Duluth1</strain>
        <tissue evidence="5">Whole animal</tissue>
    </source>
</reference>
<dbReference type="PANTHER" id="PTHR15427:SF50">
    <property type="entry name" value="COMPLEMENT C1Q TUMOR NECROSIS FACTOR-RELATED PROTEIN 2-LIKE"/>
    <property type="match status" value="1"/>
</dbReference>
<dbReference type="SMART" id="SM00110">
    <property type="entry name" value="C1Q"/>
    <property type="match status" value="1"/>
</dbReference>
<dbReference type="InterPro" id="IPR001073">
    <property type="entry name" value="C1q_dom"/>
</dbReference>
<feature type="signal peptide" evidence="3">
    <location>
        <begin position="1"/>
        <end position="15"/>
    </location>
</feature>
<proteinExistence type="predicted"/>
<comment type="subcellular location">
    <subcellularLocation>
        <location evidence="1">Secreted</location>
    </subcellularLocation>
</comment>
<sequence length="164" mass="17744">MLVILLAAVVGFITAQDVQEIAFSAGLDHDLSLTSADRIVFNTVLSNVGGGYDPKTGTFNCPETGIYVFQFHTLAHQDKAAWLELYHNQQYIASVYGKTTNDYAMAGNSVILQVTKGDQVYIRAVDASYGIATDLYNKPDEIYSTFSGYLITAIATETPVGAGK</sequence>
<accession>A0A9D4I5W0</accession>
<feature type="chain" id="PRO_5038470558" description="C1q domain-containing protein" evidence="3">
    <location>
        <begin position="16"/>
        <end position="164"/>
    </location>
</feature>
<protein>
    <recommendedName>
        <fullName evidence="4">C1q domain-containing protein</fullName>
    </recommendedName>
</protein>
<evidence type="ECO:0000313" key="5">
    <source>
        <dbReference type="EMBL" id="KAH3747687.1"/>
    </source>
</evidence>
<evidence type="ECO:0000256" key="3">
    <source>
        <dbReference type="SAM" id="SignalP"/>
    </source>
</evidence>
<dbReference type="PROSITE" id="PS50871">
    <property type="entry name" value="C1Q"/>
    <property type="match status" value="1"/>
</dbReference>
<dbReference type="Proteomes" id="UP000828390">
    <property type="component" value="Unassembled WGS sequence"/>
</dbReference>
<gene>
    <name evidence="5" type="ORF">DPMN_182116</name>
</gene>
<dbReference type="EMBL" id="JAIWYP010000010">
    <property type="protein sequence ID" value="KAH3747687.1"/>
    <property type="molecule type" value="Genomic_DNA"/>
</dbReference>
<evidence type="ECO:0000256" key="2">
    <source>
        <dbReference type="ARBA" id="ARBA00022525"/>
    </source>
</evidence>
<comment type="caution">
    <text evidence="5">The sequence shown here is derived from an EMBL/GenBank/DDBJ whole genome shotgun (WGS) entry which is preliminary data.</text>
</comment>
<feature type="domain" description="C1q" evidence="4">
    <location>
        <begin position="16"/>
        <end position="157"/>
    </location>
</feature>
<dbReference type="PANTHER" id="PTHR15427">
    <property type="entry name" value="EMILIN ELASTIN MICROFIBRIL INTERFACE-LOCATED PROTEIN ELASTIN MICROFIBRIL INTERFACER"/>
    <property type="match status" value="1"/>
</dbReference>
<dbReference type="Pfam" id="PF00386">
    <property type="entry name" value="C1q"/>
    <property type="match status" value="1"/>
</dbReference>
<dbReference type="InterPro" id="IPR008983">
    <property type="entry name" value="Tumour_necrosis_fac-like_dom"/>
</dbReference>